<proteinExistence type="predicted"/>
<feature type="domain" description="Peptidoglycan binding-like" evidence="2">
    <location>
        <begin position="11"/>
        <end position="72"/>
    </location>
</feature>
<dbReference type="InterPro" id="IPR036365">
    <property type="entry name" value="PGBD-like_sf"/>
</dbReference>
<gene>
    <name evidence="3" type="ORF">L3V18_07620</name>
</gene>
<evidence type="ECO:0000256" key="1">
    <source>
        <dbReference type="SAM" id="MobiDB-lite"/>
    </source>
</evidence>
<dbReference type="InterPro" id="IPR036366">
    <property type="entry name" value="PGBDSf"/>
</dbReference>
<organism evidence="3 4">
    <name type="scientific">Marilutibacter chinensis</name>
    <dbReference type="NCBI Taxonomy" id="2912247"/>
    <lineage>
        <taxon>Bacteria</taxon>
        <taxon>Pseudomonadati</taxon>
        <taxon>Pseudomonadota</taxon>
        <taxon>Gammaproteobacteria</taxon>
        <taxon>Lysobacterales</taxon>
        <taxon>Lysobacteraceae</taxon>
        <taxon>Marilutibacter</taxon>
    </lineage>
</organism>
<evidence type="ECO:0000313" key="3">
    <source>
        <dbReference type="EMBL" id="MCF7221657.1"/>
    </source>
</evidence>
<feature type="compositionally biased region" description="Low complexity" evidence="1">
    <location>
        <begin position="116"/>
        <end position="135"/>
    </location>
</feature>
<dbReference type="EMBL" id="JAKJPO010000003">
    <property type="protein sequence ID" value="MCF7221657.1"/>
    <property type="molecule type" value="Genomic_DNA"/>
</dbReference>
<evidence type="ECO:0000259" key="2">
    <source>
        <dbReference type="Pfam" id="PF01471"/>
    </source>
</evidence>
<keyword evidence="4" id="KW-1185">Reference proteome</keyword>
<protein>
    <submittedName>
        <fullName evidence="3">Peptidoglycan-binding protein</fullName>
    </submittedName>
</protein>
<sequence length="135" mass="14756">MADDVLRNGERGEDIRRLQENLHERGYTGRDGRPLALDGNFGANTEHALRDYQRDNGLKVDGIAGPQTLGALAGQQAERSDAGSRLDRLMAGQVDPAAKEAWERDVAANRQRAAEAQDQDIQLQAEQQAQAGHGR</sequence>
<feature type="region of interest" description="Disordered" evidence="1">
    <location>
        <begin position="1"/>
        <end position="41"/>
    </location>
</feature>
<dbReference type="InterPro" id="IPR002477">
    <property type="entry name" value="Peptidoglycan-bd-like"/>
</dbReference>
<evidence type="ECO:0000313" key="4">
    <source>
        <dbReference type="Proteomes" id="UP001430796"/>
    </source>
</evidence>
<comment type="caution">
    <text evidence="3">The sequence shown here is derived from an EMBL/GenBank/DDBJ whole genome shotgun (WGS) entry which is preliminary data.</text>
</comment>
<reference evidence="3" key="1">
    <citation type="submission" date="2022-01" db="EMBL/GenBank/DDBJ databases">
        <title>Lysobacter chinensis sp. nov., a bacterium isolated from cow dung compost.</title>
        <authorList>
            <person name="Liu Y."/>
        </authorList>
    </citation>
    <scope>NUCLEOTIDE SEQUENCE</scope>
    <source>
        <strain evidence="3">TLK-CK17</strain>
    </source>
</reference>
<feature type="region of interest" description="Disordered" evidence="1">
    <location>
        <begin position="96"/>
        <end position="135"/>
    </location>
</feature>
<dbReference type="Pfam" id="PF01471">
    <property type="entry name" value="PG_binding_1"/>
    <property type="match status" value="1"/>
</dbReference>
<name>A0ABS9HU10_9GAMM</name>
<accession>A0ABS9HU10</accession>
<feature type="compositionally biased region" description="Basic and acidic residues" evidence="1">
    <location>
        <begin position="97"/>
        <end position="115"/>
    </location>
</feature>
<feature type="compositionally biased region" description="Basic and acidic residues" evidence="1">
    <location>
        <begin position="1"/>
        <end position="33"/>
    </location>
</feature>
<dbReference type="Gene3D" id="1.10.101.10">
    <property type="entry name" value="PGBD-like superfamily/PGBD"/>
    <property type="match status" value="1"/>
</dbReference>
<reference evidence="3" key="2">
    <citation type="submission" date="2022-01" db="EMBL/GenBank/DDBJ databases">
        <authorList>
            <person name="Zhou L.Y."/>
        </authorList>
    </citation>
    <scope>NUCLEOTIDE SEQUENCE</scope>
    <source>
        <strain evidence="3">TLK-CK17</strain>
    </source>
</reference>
<dbReference type="SUPFAM" id="SSF47090">
    <property type="entry name" value="PGBD-like"/>
    <property type="match status" value="1"/>
</dbReference>
<dbReference type="Proteomes" id="UP001430796">
    <property type="component" value="Unassembled WGS sequence"/>
</dbReference>